<dbReference type="AlphaFoldDB" id="A0AAV7Q8K9"/>
<reference evidence="1" key="1">
    <citation type="journal article" date="2022" name="bioRxiv">
        <title>Sequencing and chromosome-scale assembly of the giantPleurodeles waltlgenome.</title>
        <authorList>
            <person name="Brown T."/>
            <person name="Elewa A."/>
            <person name="Iarovenko S."/>
            <person name="Subramanian E."/>
            <person name="Araus A.J."/>
            <person name="Petzold A."/>
            <person name="Susuki M."/>
            <person name="Suzuki K.-i.T."/>
            <person name="Hayashi T."/>
            <person name="Toyoda A."/>
            <person name="Oliveira C."/>
            <person name="Osipova E."/>
            <person name="Leigh N.D."/>
            <person name="Simon A."/>
            <person name="Yun M.H."/>
        </authorList>
    </citation>
    <scope>NUCLEOTIDE SEQUENCE</scope>
    <source>
        <strain evidence="1">20211129_DDA</strain>
        <tissue evidence="1">Liver</tissue>
    </source>
</reference>
<dbReference type="Proteomes" id="UP001066276">
    <property type="component" value="Chromosome 6"/>
</dbReference>
<gene>
    <name evidence="1" type="ORF">NDU88_003301</name>
</gene>
<proteinExistence type="predicted"/>
<evidence type="ECO:0000313" key="2">
    <source>
        <dbReference type="Proteomes" id="UP001066276"/>
    </source>
</evidence>
<accession>A0AAV7Q8K9</accession>
<protein>
    <submittedName>
        <fullName evidence="1">Uncharacterized protein</fullName>
    </submittedName>
</protein>
<name>A0AAV7Q8K9_PLEWA</name>
<comment type="caution">
    <text evidence="1">The sequence shown here is derived from an EMBL/GenBank/DDBJ whole genome shotgun (WGS) entry which is preliminary data.</text>
</comment>
<dbReference type="EMBL" id="JANPWB010000010">
    <property type="protein sequence ID" value="KAJ1136887.1"/>
    <property type="molecule type" value="Genomic_DNA"/>
</dbReference>
<organism evidence="1 2">
    <name type="scientific">Pleurodeles waltl</name>
    <name type="common">Iberian ribbed newt</name>
    <dbReference type="NCBI Taxonomy" id="8319"/>
    <lineage>
        <taxon>Eukaryota</taxon>
        <taxon>Metazoa</taxon>
        <taxon>Chordata</taxon>
        <taxon>Craniata</taxon>
        <taxon>Vertebrata</taxon>
        <taxon>Euteleostomi</taxon>
        <taxon>Amphibia</taxon>
        <taxon>Batrachia</taxon>
        <taxon>Caudata</taxon>
        <taxon>Salamandroidea</taxon>
        <taxon>Salamandridae</taxon>
        <taxon>Pleurodelinae</taxon>
        <taxon>Pleurodeles</taxon>
    </lineage>
</organism>
<keyword evidence="2" id="KW-1185">Reference proteome</keyword>
<sequence length="114" mass="13205">MQVVLSVCPVILHELQVADCTYIEVERWTAEDPLLRLTLAPFCETEARLLEWLYFVAYTARTHSECERSAKVLAWLANRDTRQETVLELHAPDKGVLHSQQEIHEAFTAYYTVL</sequence>
<evidence type="ECO:0000313" key="1">
    <source>
        <dbReference type="EMBL" id="KAJ1136887.1"/>
    </source>
</evidence>